<reference evidence="1 2" key="1">
    <citation type="submission" date="2019-11" db="EMBL/GenBank/DDBJ databases">
        <title>Whole genome sequence of Oryza granulata.</title>
        <authorList>
            <person name="Li W."/>
        </authorList>
    </citation>
    <scope>NUCLEOTIDE SEQUENCE [LARGE SCALE GENOMIC DNA]</scope>
    <source>
        <strain evidence="2">cv. Menghai</strain>
        <tissue evidence="1">Leaf</tissue>
    </source>
</reference>
<sequence length="108" mass="11709">MMDEDEIYEFIGLRAEDETAEAEKHRGSPAVTHAPIEDDNAKIVVTDVVPGRARPNKGDLLVQLMVKQVLAQQWRCWGLALAVSLRGGGVQTLNVLVAAGAYAADETH</sequence>
<keyword evidence="2" id="KW-1185">Reference proteome</keyword>
<evidence type="ECO:0000313" key="1">
    <source>
        <dbReference type="EMBL" id="KAF0920154.1"/>
    </source>
</evidence>
<dbReference type="AlphaFoldDB" id="A0A6G1E6U7"/>
<name>A0A6G1E6U7_9ORYZ</name>
<comment type="caution">
    <text evidence="1">The sequence shown here is derived from an EMBL/GenBank/DDBJ whole genome shotgun (WGS) entry which is preliminary data.</text>
</comment>
<dbReference type="EMBL" id="SPHZ02000005">
    <property type="protein sequence ID" value="KAF0920154.1"/>
    <property type="molecule type" value="Genomic_DNA"/>
</dbReference>
<proteinExistence type="predicted"/>
<evidence type="ECO:0000313" key="2">
    <source>
        <dbReference type="Proteomes" id="UP000479710"/>
    </source>
</evidence>
<protein>
    <submittedName>
        <fullName evidence="1">Uncharacterized protein</fullName>
    </submittedName>
</protein>
<organism evidence="1 2">
    <name type="scientific">Oryza meyeriana var. granulata</name>
    <dbReference type="NCBI Taxonomy" id="110450"/>
    <lineage>
        <taxon>Eukaryota</taxon>
        <taxon>Viridiplantae</taxon>
        <taxon>Streptophyta</taxon>
        <taxon>Embryophyta</taxon>
        <taxon>Tracheophyta</taxon>
        <taxon>Spermatophyta</taxon>
        <taxon>Magnoliopsida</taxon>
        <taxon>Liliopsida</taxon>
        <taxon>Poales</taxon>
        <taxon>Poaceae</taxon>
        <taxon>BOP clade</taxon>
        <taxon>Oryzoideae</taxon>
        <taxon>Oryzeae</taxon>
        <taxon>Oryzinae</taxon>
        <taxon>Oryza</taxon>
        <taxon>Oryza meyeriana</taxon>
    </lineage>
</organism>
<gene>
    <name evidence="1" type="ORF">E2562_033456</name>
</gene>
<dbReference type="Proteomes" id="UP000479710">
    <property type="component" value="Unassembled WGS sequence"/>
</dbReference>
<accession>A0A6G1E6U7</accession>